<dbReference type="OrthoDB" id="10005552at2"/>
<sequence length="253" mass="26876">MTKRFSAPFSLKKAPSTVAVSGAVVAIFVGALFYGSAMAGAEIWSTDPQSAYATVWNNLGGLYFGVILPILVAGIVGTLMQPEFQRANIQWIGSQPGGTSFVFREKLRLLLIVCGFIAIMQAFIVIAYGVFTGRTTEYGFMSAVGAALLSGVGMLAVGAFYLWISTYTRSIASTVSIAIALTVASMAAAVATHFAFNSTIVEMLLPTTQVISTSFTRNLGAENMGLAMLTVLPSALCWSGMFLTLFKRRLARG</sequence>
<keyword evidence="1" id="KW-1133">Transmembrane helix</keyword>
<accession>A0A0F6TCL0</accession>
<evidence type="ECO:0000313" key="3">
    <source>
        <dbReference type="Proteomes" id="UP000033566"/>
    </source>
</evidence>
<evidence type="ECO:0000256" key="1">
    <source>
        <dbReference type="SAM" id="Phobius"/>
    </source>
</evidence>
<keyword evidence="3" id="KW-1185">Reference proteome</keyword>
<feature type="transmembrane region" description="Helical" evidence="1">
    <location>
        <begin position="61"/>
        <end position="80"/>
    </location>
</feature>
<keyword evidence="1" id="KW-0812">Transmembrane</keyword>
<dbReference type="KEGG" id="ccj:UL81_11085"/>
<reference evidence="2 3" key="1">
    <citation type="journal article" date="2015" name="Genome Announc.">
        <title>Complete Genome Sequence of Corynebacterium camporealensis DSM 44610, Isolated from the Milk of a Manchega Sheep with Subclinical Mastitis.</title>
        <authorList>
            <person name="Ruckert C."/>
            <person name="Albersmeier A."/>
            <person name="Winkler A."/>
            <person name="Tauch A."/>
        </authorList>
    </citation>
    <scope>NUCLEOTIDE SEQUENCE [LARGE SCALE GENOMIC DNA]</scope>
    <source>
        <strain evidence="2 3">DSM 44610</strain>
    </source>
</reference>
<evidence type="ECO:0000313" key="2">
    <source>
        <dbReference type="EMBL" id="AKE40149.1"/>
    </source>
</evidence>
<name>A0A0F6TCL0_9CORY</name>
<keyword evidence="1" id="KW-0472">Membrane</keyword>
<dbReference type="RefSeq" id="WP_035107444.1">
    <property type="nucleotide sequence ID" value="NZ_CP011311.1"/>
</dbReference>
<dbReference type="Proteomes" id="UP000033566">
    <property type="component" value="Chromosome"/>
</dbReference>
<organism evidence="2 3">
    <name type="scientific">Corynebacterium camporealensis</name>
    <dbReference type="NCBI Taxonomy" id="161896"/>
    <lineage>
        <taxon>Bacteria</taxon>
        <taxon>Bacillati</taxon>
        <taxon>Actinomycetota</taxon>
        <taxon>Actinomycetes</taxon>
        <taxon>Mycobacteriales</taxon>
        <taxon>Corynebacteriaceae</taxon>
        <taxon>Corynebacterium</taxon>
    </lineage>
</organism>
<feature type="transmembrane region" description="Helical" evidence="1">
    <location>
        <begin position="171"/>
        <end position="196"/>
    </location>
</feature>
<gene>
    <name evidence="2" type="ORF">UL81_11085</name>
</gene>
<proteinExistence type="predicted"/>
<dbReference type="HOGENOM" id="CLU_1097163_0_0_11"/>
<protein>
    <submittedName>
        <fullName evidence="2">ABC-2 family transporter protein</fullName>
    </submittedName>
</protein>
<dbReference type="PATRIC" id="fig|161896.4.peg.2163"/>
<dbReference type="EMBL" id="CP011311">
    <property type="protein sequence ID" value="AKE40149.1"/>
    <property type="molecule type" value="Genomic_DNA"/>
</dbReference>
<feature type="transmembrane region" description="Helical" evidence="1">
    <location>
        <begin position="224"/>
        <end position="246"/>
    </location>
</feature>
<feature type="transmembrane region" description="Helical" evidence="1">
    <location>
        <begin position="109"/>
        <end position="131"/>
    </location>
</feature>
<feature type="transmembrane region" description="Helical" evidence="1">
    <location>
        <begin position="143"/>
        <end position="164"/>
    </location>
</feature>
<dbReference type="AlphaFoldDB" id="A0A0F6TCL0"/>
<feature type="transmembrane region" description="Helical" evidence="1">
    <location>
        <begin position="20"/>
        <end position="41"/>
    </location>
</feature>